<protein>
    <submittedName>
        <fullName evidence="1">Uncharacterized protein</fullName>
    </submittedName>
</protein>
<keyword evidence="2" id="KW-1185">Reference proteome</keyword>
<dbReference type="EMBL" id="LODL01000019">
    <property type="protein sequence ID" value="KXB31025.1"/>
    <property type="molecule type" value="Genomic_DNA"/>
</dbReference>
<evidence type="ECO:0000313" key="2">
    <source>
        <dbReference type="Proteomes" id="UP000070186"/>
    </source>
</evidence>
<evidence type="ECO:0000313" key="1">
    <source>
        <dbReference type="EMBL" id="KXB31025.1"/>
    </source>
</evidence>
<gene>
    <name evidence="1" type="ORF">AT959_10005</name>
</gene>
<comment type="caution">
    <text evidence="1">The sequence shown here is derived from an EMBL/GenBank/DDBJ whole genome shotgun (WGS) entry which is preliminary data.</text>
</comment>
<dbReference type="AlphaFoldDB" id="A0A133XJA9"/>
<dbReference type="RefSeq" id="WP_066882827.1">
    <property type="nucleotide sequence ID" value="NZ_LODL01000019.1"/>
</dbReference>
<accession>A0A133XJA9</accession>
<sequence length="95" mass="10630">MTPIDIPTIERQARALRAQEIQRLQGLFAERLRLYALLLGNSALSLLSLVAATLRPAFSWNPQQASGKTGPALGVRLNRLARRLFAWNPQAQRHC</sequence>
<name>A0A133XJA9_9RHOO</name>
<proteinExistence type="predicted"/>
<organism evidence="1 2">
    <name type="scientific">Dechloromonas denitrificans</name>
    <dbReference type="NCBI Taxonomy" id="281362"/>
    <lineage>
        <taxon>Bacteria</taxon>
        <taxon>Pseudomonadati</taxon>
        <taxon>Pseudomonadota</taxon>
        <taxon>Betaproteobacteria</taxon>
        <taxon>Rhodocyclales</taxon>
        <taxon>Azonexaceae</taxon>
        <taxon>Dechloromonas</taxon>
    </lineage>
</organism>
<dbReference type="InterPro" id="IPR058227">
    <property type="entry name" value="RSP_7527-like"/>
</dbReference>
<dbReference type="NCBIfam" id="NF046098">
    <property type="entry name" value="RSP_7527_fam"/>
    <property type="match status" value="1"/>
</dbReference>
<reference evidence="1 2" key="1">
    <citation type="submission" date="2015-12" db="EMBL/GenBank/DDBJ databases">
        <title>Nitrous oxide reduction kinetics distinguish bacteria harboring typical versus atypical NosZ.</title>
        <authorList>
            <person name="Yoon S."/>
            <person name="Nissen S."/>
            <person name="Park D."/>
            <person name="Sanford R.A."/>
            <person name="Loeffler F.E."/>
        </authorList>
    </citation>
    <scope>NUCLEOTIDE SEQUENCE [LARGE SCALE GENOMIC DNA]</scope>
    <source>
        <strain evidence="1 2">ATCC BAA-841</strain>
    </source>
</reference>
<dbReference type="Proteomes" id="UP000070186">
    <property type="component" value="Unassembled WGS sequence"/>
</dbReference>